<evidence type="ECO:0000256" key="5">
    <source>
        <dbReference type="ARBA" id="ARBA00022989"/>
    </source>
</evidence>
<feature type="transmembrane region" description="Helical" evidence="8">
    <location>
        <begin position="97"/>
        <end position="117"/>
    </location>
</feature>
<dbReference type="AlphaFoldDB" id="A0A511QXL0"/>
<keyword evidence="4 8" id="KW-0812">Transmembrane</keyword>
<keyword evidence="2 8" id="KW-1003">Cell membrane</keyword>
<evidence type="ECO:0000259" key="9">
    <source>
        <dbReference type="PROSITE" id="PS50263"/>
    </source>
</evidence>
<gene>
    <name evidence="8 10" type="primary">lnt</name>
    <name evidence="10" type="ORF">MHY01S_02900</name>
</gene>
<evidence type="ECO:0000256" key="2">
    <source>
        <dbReference type="ARBA" id="ARBA00022475"/>
    </source>
</evidence>
<dbReference type="GO" id="GO:0016410">
    <property type="term" value="F:N-acyltransferase activity"/>
    <property type="evidence" value="ECO:0007669"/>
    <property type="project" value="UniProtKB-UniRule"/>
</dbReference>
<evidence type="ECO:0000256" key="4">
    <source>
        <dbReference type="ARBA" id="ARBA00022692"/>
    </source>
</evidence>
<dbReference type="GO" id="GO:0042158">
    <property type="term" value="P:lipoprotein biosynthetic process"/>
    <property type="evidence" value="ECO:0007669"/>
    <property type="project" value="UniProtKB-UniRule"/>
</dbReference>
<keyword evidence="10" id="KW-0449">Lipoprotein</keyword>
<comment type="subcellular location">
    <subcellularLocation>
        <location evidence="1 8">Cell membrane</location>
        <topology evidence="1 8">Multi-pass membrane protein</topology>
    </subcellularLocation>
</comment>
<keyword evidence="5 8" id="KW-1133">Transmembrane helix</keyword>
<dbReference type="InterPro" id="IPR036526">
    <property type="entry name" value="C-N_Hydrolase_sf"/>
</dbReference>
<evidence type="ECO:0000256" key="3">
    <source>
        <dbReference type="ARBA" id="ARBA00022679"/>
    </source>
</evidence>
<accession>A0A511QXL0</accession>
<protein>
    <recommendedName>
        <fullName evidence="8">Apolipoprotein N-acyltransferase</fullName>
        <shortName evidence="8">ALP N-acyltransferase</shortName>
        <ecNumber evidence="8">2.3.1.269</ecNumber>
    </recommendedName>
</protein>
<dbReference type="Proteomes" id="UP000321197">
    <property type="component" value="Unassembled WGS sequence"/>
</dbReference>
<dbReference type="EC" id="2.3.1.269" evidence="8"/>
<dbReference type="EMBL" id="BJXL01000004">
    <property type="protein sequence ID" value="GEM82124.1"/>
    <property type="molecule type" value="Genomic_DNA"/>
</dbReference>
<keyword evidence="6 8" id="KW-0472">Membrane</keyword>
<dbReference type="CDD" id="cd07571">
    <property type="entry name" value="ALP_N-acyl_transferase"/>
    <property type="match status" value="1"/>
</dbReference>
<dbReference type="InterPro" id="IPR045378">
    <property type="entry name" value="LNT_N"/>
</dbReference>
<dbReference type="UniPathway" id="UPA00666"/>
<organism evidence="10 11">
    <name type="scientific">Meiothermus hypogaeus NBRC 106114</name>
    <dbReference type="NCBI Taxonomy" id="1227553"/>
    <lineage>
        <taxon>Bacteria</taxon>
        <taxon>Thermotogati</taxon>
        <taxon>Deinococcota</taxon>
        <taxon>Deinococci</taxon>
        <taxon>Thermales</taxon>
        <taxon>Thermaceae</taxon>
        <taxon>Meiothermus</taxon>
    </lineage>
</organism>
<feature type="transmembrane region" description="Helical" evidence="8">
    <location>
        <begin position="129"/>
        <end position="153"/>
    </location>
</feature>
<comment type="pathway">
    <text evidence="8">Protein modification; lipoprotein biosynthesis (N-acyl transfer).</text>
</comment>
<sequence length="490" mass="53576">MAFTEAGMLFGLYVQAFFNRAAYALAVQFWLPLLLGVALALCLPPAPLGFLAPLPLIWLLTRGGFRFGLLAGIGFWAVHLVWLPLSFVVLFETPWGAVPYLPLVLIKAAIWGVVFGLTRGKPLARAGLWVVQEYLTSLGEIAFPWGFLGYALVDAPGRVVASLGGVYLLSLLVLGVALGLYFSGKRALGERVVFSFHSLGLLGTLLFWGGLWILPLPATQGSLTALLVQGNINPLRKLEGLSAEQTYLELTLEGLQAHPEAQVVIWPETAVASFPPELPALLGSRELLSGLETGFTNRAVRVVGEQITHFYDKNRLVPFGENFPWSEALRPVYRFFFRAFGFDGDLGSRTPGTAYTPLDKYGAFICYESVFPAVARRLVLNGAEVLELGSNDAWYGPSFGGLQHFQMGRLRAVETGRWLLRAGNDGVTAIIDPYGRVTARIPQREAGFLAGQFAMLQSRTLYVRWGDWAVVLAGVWGMLGLRIRAKGTIV</sequence>
<evidence type="ECO:0000256" key="8">
    <source>
        <dbReference type="HAMAP-Rule" id="MF_01148"/>
    </source>
</evidence>
<name>A0A511QXL0_9DEIN</name>
<dbReference type="Pfam" id="PF20154">
    <property type="entry name" value="LNT_N"/>
    <property type="match status" value="1"/>
</dbReference>
<dbReference type="InterPro" id="IPR003010">
    <property type="entry name" value="C-N_Hydrolase"/>
</dbReference>
<comment type="function">
    <text evidence="8">Catalyzes the phospholipid dependent N-acylation of the N-terminal cysteine of apolipoprotein, the last step in lipoprotein maturation.</text>
</comment>
<feature type="domain" description="CN hydrolase" evidence="9">
    <location>
        <begin position="223"/>
        <end position="455"/>
    </location>
</feature>
<evidence type="ECO:0000256" key="6">
    <source>
        <dbReference type="ARBA" id="ARBA00023136"/>
    </source>
</evidence>
<dbReference type="NCBIfam" id="TIGR00546">
    <property type="entry name" value="lnt"/>
    <property type="match status" value="1"/>
</dbReference>
<dbReference type="PROSITE" id="PS50263">
    <property type="entry name" value="CN_HYDROLASE"/>
    <property type="match status" value="1"/>
</dbReference>
<feature type="transmembrane region" description="Helical" evidence="8">
    <location>
        <begin position="194"/>
        <end position="214"/>
    </location>
</feature>
<evidence type="ECO:0000256" key="7">
    <source>
        <dbReference type="ARBA" id="ARBA00023315"/>
    </source>
</evidence>
<comment type="similarity">
    <text evidence="8">Belongs to the CN hydrolase family. Apolipoprotein N-acyltransferase subfamily.</text>
</comment>
<comment type="caution">
    <text evidence="10">The sequence shown here is derived from an EMBL/GenBank/DDBJ whole genome shotgun (WGS) entry which is preliminary data.</text>
</comment>
<evidence type="ECO:0000256" key="1">
    <source>
        <dbReference type="ARBA" id="ARBA00004651"/>
    </source>
</evidence>
<comment type="catalytic activity">
    <reaction evidence="8">
        <text>N-terminal S-1,2-diacyl-sn-glyceryl-L-cysteinyl-[lipoprotein] + a glycerophospholipid = N-acyl-S-1,2-diacyl-sn-glyceryl-L-cysteinyl-[lipoprotein] + a 2-acyl-sn-glycero-3-phospholipid + H(+)</text>
        <dbReference type="Rhea" id="RHEA:48228"/>
        <dbReference type="Rhea" id="RHEA-COMP:14681"/>
        <dbReference type="Rhea" id="RHEA-COMP:14684"/>
        <dbReference type="ChEBI" id="CHEBI:15378"/>
        <dbReference type="ChEBI" id="CHEBI:136912"/>
        <dbReference type="ChEBI" id="CHEBI:140656"/>
        <dbReference type="ChEBI" id="CHEBI:140657"/>
        <dbReference type="ChEBI" id="CHEBI:140660"/>
        <dbReference type="EC" id="2.3.1.269"/>
    </reaction>
</comment>
<feature type="transmembrane region" description="Helical" evidence="8">
    <location>
        <begin position="36"/>
        <end position="60"/>
    </location>
</feature>
<dbReference type="SUPFAM" id="SSF56317">
    <property type="entry name" value="Carbon-nitrogen hydrolase"/>
    <property type="match status" value="1"/>
</dbReference>
<evidence type="ECO:0000313" key="11">
    <source>
        <dbReference type="Proteomes" id="UP000321197"/>
    </source>
</evidence>
<dbReference type="PANTHER" id="PTHR38686:SF1">
    <property type="entry name" value="APOLIPOPROTEIN N-ACYLTRANSFERASE"/>
    <property type="match status" value="1"/>
</dbReference>
<dbReference type="HAMAP" id="MF_01148">
    <property type="entry name" value="Lnt"/>
    <property type="match status" value="1"/>
</dbReference>
<keyword evidence="7 8" id="KW-0012">Acyltransferase</keyword>
<dbReference type="PANTHER" id="PTHR38686">
    <property type="entry name" value="APOLIPOPROTEIN N-ACYLTRANSFERASE"/>
    <property type="match status" value="1"/>
</dbReference>
<dbReference type="Gene3D" id="3.60.110.10">
    <property type="entry name" value="Carbon-nitrogen hydrolase"/>
    <property type="match status" value="1"/>
</dbReference>
<dbReference type="Pfam" id="PF00795">
    <property type="entry name" value="CN_hydrolase"/>
    <property type="match status" value="1"/>
</dbReference>
<reference evidence="10 11" key="1">
    <citation type="submission" date="2019-07" db="EMBL/GenBank/DDBJ databases">
        <title>Whole genome shotgun sequence of Meiothermus hypogaeus NBRC 106114.</title>
        <authorList>
            <person name="Hosoyama A."/>
            <person name="Uohara A."/>
            <person name="Ohji S."/>
            <person name="Ichikawa N."/>
        </authorList>
    </citation>
    <scope>NUCLEOTIDE SEQUENCE [LARGE SCALE GENOMIC DNA]</scope>
    <source>
        <strain evidence="10 11">NBRC 106114</strain>
    </source>
</reference>
<proteinExistence type="inferred from homology"/>
<dbReference type="GO" id="GO:0005886">
    <property type="term" value="C:plasma membrane"/>
    <property type="evidence" value="ECO:0007669"/>
    <property type="project" value="UniProtKB-SubCell"/>
</dbReference>
<evidence type="ECO:0000313" key="10">
    <source>
        <dbReference type="EMBL" id="GEM82124.1"/>
    </source>
</evidence>
<dbReference type="InterPro" id="IPR004563">
    <property type="entry name" value="Apolipo_AcylTrfase"/>
</dbReference>
<feature type="transmembrane region" description="Helical" evidence="8">
    <location>
        <begin position="67"/>
        <end position="91"/>
    </location>
</feature>
<keyword evidence="3 8" id="KW-0808">Transferase</keyword>
<feature type="transmembrane region" description="Helical" evidence="8">
    <location>
        <begin position="159"/>
        <end position="182"/>
    </location>
</feature>